<evidence type="ECO:0000313" key="1">
    <source>
        <dbReference type="EMBL" id="MDI9862243.1"/>
    </source>
</evidence>
<organism evidence="1 2">
    <name type="scientific">Flectobacillus roseus</name>
    <dbReference type="NCBI Taxonomy" id="502259"/>
    <lineage>
        <taxon>Bacteria</taxon>
        <taxon>Pseudomonadati</taxon>
        <taxon>Bacteroidota</taxon>
        <taxon>Cytophagia</taxon>
        <taxon>Cytophagales</taxon>
        <taxon>Flectobacillaceae</taxon>
        <taxon>Flectobacillus</taxon>
    </lineage>
</organism>
<dbReference type="RefSeq" id="WP_283346515.1">
    <property type="nucleotide sequence ID" value="NZ_JASHIF010000027.1"/>
</dbReference>
<protein>
    <submittedName>
        <fullName evidence="1">Uncharacterized protein</fullName>
    </submittedName>
</protein>
<sequence length="80" mass="9266">MNYIIITKARGITFVRLSDRWEQQANVDFSNQGNIINFSTQLSAQYYSIYLKDSEPDCRNKIIQPASLTLQHGQWIISVI</sequence>
<dbReference type="Proteomes" id="UP001236507">
    <property type="component" value="Unassembled WGS sequence"/>
</dbReference>
<keyword evidence="2" id="KW-1185">Reference proteome</keyword>
<name>A0ABT6YGM6_9BACT</name>
<comment type="caution">
    <text evidence="1">The sequence shown here is derived from an EMBL/GenBank/DDBJ whole genome shotgun (WGS) entry which is preliminary data.</text>
</comment>
<accession>A0ABT6YGM6</accession>
<dbReference type="EMBL" id="JASHIF010000027">
    <property type="protein sequence ID" value="MDI9862243.1"/>
    <property type="molecule type" value="Genomic_DNA"/>
</dbReference>
<gene>
    <name evidence="1" type="ORF">QM524_23670</name>
</gene>
<proteinExistence type="predicted"/>
<evidence type="ECO:0000313" key="2">
    <source>
        <dbReference type="Proteomes" id="UP001236507"/>
    </source>
</evidence>
<reference evidence="1 2" key="1">
    <citation type="submission" date="2023-05" db="EMBL/GenBank/DDBJ databases">
        <title>Novel species of genus Flectobacillus isolated from stream in China.</title>
        <authorList>
            <person name="Lu H."/>
        </authorList>
    </citation>
    <scope>NUCLEOTIDE SEQUENCE [LARGE SCALE GENOMIC DNA]</scope>
    <source>
        <strain evidence="1 2">KCTC 42575</strain>
    </source>
</reference>